<name>B7Q3I7_IXOSC</name>
<dbReference type="AlphaFoldDB" id="B7Q3I7"/>
<dbReference type="PaxDb" id="6945-B7Q3I7"/>
<dbReference type="EnsemblMetazoa" id="ISCW009622-RA">
    <property type="protein sequence ID" value="ISCW009622-PA"/>
    <property type="gene ID" value="ISCW009622"/>
</dbReference>
<dbReference type="HOGENOM" id="CLU_1908999_0_0_1"/>
<organism>
    <name type="scientific">Ixodes scapularis</name>
    <name type="common">Black-legged tick</name>
    <name type="synonym">Deer tick</name>
    <dbReference type="NCBI Taxonomy" id="6945"/>
    <lineage>
        <taxon>Eukaryota</taxon>
        <taxon>Metazoa</taxon>
        <taxon>Ecdysozoa</taxon>
        <taxon>Arthropoda</taxon>
        <taxon>Chelicerata</taxon>
        <taxon>Arachnida</taxon>
        <taxon>Acari</taxon>
        <taxon>Parasitiformes</taxon>
        <taxon>Ixodida</taxon>
        <taxon>Ixodoidea</taxon>
        <taxon>Ixodidae</taxon>
        <taxon>Ixodinae</taxon>
        <taxon>Ixodes</taxon>
    </lineage>
</organism>
<reference evidence="1 3" key="1">
    <citation type="submission" date="2008-03" db="EMBL/GenBank/DDBJ databases">
        <title>Annotation of Ixodes scapularis.</title>
        <authorList>
            <consortium name="Ixodes scapularis Genome Project Consortium"/>
            <person name="Caler E."/>
            <person name="Hannick L.I."/>
            <person name="Bidwell S."/>
            <person name="Joardar V."/>
            <person name="Thiagarajan M."/>
            <person name="Amedeo P."/>
            <person name="Galinsky K.J."/>
            <person name="Schobel S."/>
            <person name="Inman J."/>
            <person name="Hostetler J."/>
            <person name="Miller J."/>
            <person name="Hammond M."/>
            <person name="Megy K."/>
            <person name="Lawson D."/>
            <person name="Kodira C."/>
            <person name="Sutton G."/>
            <person name="Meyer J."/>
            <person name="Hill C.A."/>
            <person name="Birren B."/>
            <person name="Nene V."/>
            <person name="Collins F."/>
            <person name="Alarcon-Chaidez F."/>
            <person name="Wikel S."/>
            <person name="Strausberg R."/>
        </authorList>
    </citation>
    <scope>NUCLEOTIDE SEQUENCE [LARGE SCALE GENOMIC DNA]</scope>
    <source>
        <strain evidence="3">Wikel</strain>
        <strain evidence="1">Wikel colony</strain>
    </source>
</reference>
<keyword evidence="3" id="KW-1185">Reference proteome</keyword>
<protein>
    <submittedName>
        <fullName evidence="1 2">Uncharacterized protein</fullName>
    </submittedName>
</protein>
<dbReference type="VEuPathDB" id="VectorBase:ISCW009622"/>
<evidence type="ECO:0000313" key="3">
    <source>
        <dbReference type="Proteomes" id="UP000001555"/>
    </source>
</evidence>
<dbReference type="VEuPathDB" id="VectorBase:ISCI009622"/>
<proteinExistence type="predicted"/>
<dbReference type="EMBL" id="DS849838">
    <property type="protein sequence ID" value="EEC13409.1"/>
    <property type="molecule type" value="Genomic_DNA"/>
</dbReference>
<evidence type="ECO:0000313" key="2">
    <source>
        <dbReference type="EnsemblMetazoa" id="ISCW009622-PA"/>
    </source>
</evidence>
<reference evidence="2" key="2">
    <citation type="submission" date="2020-05" db="UniProtKB">
        <authorList>
            <consortium name="EnsemblMetazoa"/>
        </authorList>
    </citation>
    <scope>IDENTIFICATION</scope>
    <source>
        <strain evidence="2">wikel</strain>
    </source>
</reference>
<accession>B7Q3I7</accession>
<sequence length="133" mass="14963">MESMTTTAYKGRLRSLSCVLCIETSVSLVLYCDQLVADRPVFTLSVNKPRKRQSHFHVLVHPYKPHFGSCGKLYCNSNSLIGHSSCMCHGDICCVSSADKQVCIKCEEENEGKAFLTVFFLQNRAKLLKQEQP</sequence>
<dbReference type="Proteomes" id="UP000001555">
    <property type="component" value="Unassembled WGS sequence"/>
</dbReference>
<dbReference type="InParanoid" id="B7Q3I7"/>
<gene>
    <name evidence="1" type="ORF">IscW_ISCW009622</name>
</gene>
<evidence type="ECO:0000313" key="1">
    <source>
        <dbReference type="EMBL" id="EEC13409.1"/>
    </source>
</evidence>
<dbReference type="EMBL" id="ABJB010447137">
    <property type="status" value="NOT_ANNOTATED_CDS"/>
    <property type="molecule type" value="Genomic_DNA"/>
</dbReference>